<evidence type="ECO:0000313" key="2">
    <source>
        <dbReference type="Proteomes" id="UP000277766"/>
    </source>
</evidence>
<dbReference type="RefSeq" id="WP_126352272.1">
    <property type="nucleotide sequence ID" value="NZ_CP086380.1"/>
</dbReference>
<dbReference type="AlphaFoldDB" id="A0A431VTJ5"/>
<dbReference type="Proteomes" id="UP000277766">
    <property type="component" value="Unassembled WGS sequence"/>
</dbReference>
<keyword evidence="2" id="KW-1185">Reference proteome</keyword>
<sequence>MRQAQRNRLAEIRARLQAARPGPWEAWVEGPDDAGDSFIRIWDGERPVDLYLSGDSGLVPETDYEFIAHARADIEFLLGLLEEGGPE</sequence>
<dbReference type="EMBL" id="RXPE01000015">
    <property type="protein sequence ID" value="RTR26526.1"/>
    <property type="molecule type" value="Genomic_DNA"/>
</dbReference>
<proteinExistence type="predicted"/>
<reference evidence="1 2" key="1">
    <citation type="submission" date="2018-12" db="EMBL/GenBank/DDBJ databases">
        <title>Deinococcus radiophilus ATCC 27603 genome sequencing and assembly.</title>
        <authorList>
            <person name="Maclea K.S."/>
            <person name="Maynard C.R."/>
        </authorList>
    </citation>
    <scope>NUCLEOTIDE SEQUENCE [LARGE SCALE GENOMIC DNA]</scope>
    <source>
        <strain evidence="1 2">ATCC 27603</strain>
    </source>
</reference>
<accession>A0A431VTJ5</accession>
<dbReference type="OrthoDB" id="2088266at2"/>
<protein>
    <submittedName>
        <fullName evidence="1">Uncharacterized protein</fullName>
    </submittedName>
</protein>
<organism evidence="1 2">
    <name type="scientific">Deinococcus radiophilus</name>
    <dbReference type="NCBI Taxonomy" id="32062"/>
    <lineage>
        <taxon>Bacteria</taxon>
        <taxon>Thermotogati</taxon>
        <taxon>Deinococcota</taxon>
        <taxon>Deinococci</taxon>
        <taxon>Deinococcales</taxon>
        <taxon>Deinococcaceae</taxon>
        <taxon>Deinococcus</taxon>
    </lineage>
</organism>
<evidence type="ECO:0000313" key="1">
    <source>
        <dbReference type="EMBL" id="RTR26526.1"/>
    </source>
</evidence>
<comment type="caution">
    <text evidence="1">The sequence shown here is derived from an EMBL/GenBank/DDBJ whole genome shotgun (WGS) entry which is preliminary data.</text>
</comment>
<name>A0A431VTJ5_9DEIO</name>
<gene>
    <name evidence="1" type="ORF">EJ104_08240</name>
</gene>